<dbReference type="RefSeq" id="WP_182325140.1">
    <property type="nucleotide sequence ID" value="NZ_CP058554.1"/>
</dbReference>
<reference evidence="2 3" key="1">
    <citation type="journal article" date="2020" name="G3 (Bethesda)">
        <title>CeMbio - The Caenorhabditis elegans Microbiome Resource.</title>
        <authorList>
            <person name="Dirksen P."/>
            <person name="Assie A."/>
            <person name="Zimmermann J."/>
            <person name="Zhang F."/>
            <person name="Tietje A.M."/>
            <person name="Marsh S.A."/>
            <person name="Felix M.A."/>
            <person name="Shapira M."/>
            <person name="Kaleta C."/>
            <person name="Schulenburg H."/>
            <person name="Samuel B."/>
        </authorList>
    </citation>
    <scope>NUCLEOTIDE SEQUENCE [LARGE SCALE GENOMIC DNA]</scope>
    <source>
        <strain evidence="2 3">BIGb0172</strain>
    </source>
</reference>
<dbReference type="KEGG" id="cpis:HS961_20360"/>
<name>A0A7G5ELX8_9BURK</name>
<evidence type="ECO:0000313" key="2">
    <source>
        <dbReference type="EMBL" id="QMV75003.1"/>
    </source>
</evidence>
<dbReference type="Pfam" id="PF24720">
    <property type="entry name" value="DUF7673"/>
    <property type="match status" value="1"/>
</dbReference>
<keyword evidence="3" id="KW-1185">Reference proteome</keyword>
<accession>A0A7G5ELX8</accession>
<gene>
    <name evidence="2" type="ORF">HS961_20360</name>
</gene>
<proteinExistence type="predicted"/>
<dbReference type="AlphaFoldDB" id="A0A7G5ELX8"/>
<dbReference type="Proteomes" id="UP000515240">
    <property type="component" value="Chromosome"/>
</dbReference>
<protein>
    <recommendedName>
        <fullName evidence="1">DUF7673 domain-containing protein</fullName>
    </recommendedName>
</protein>
<dbReference type="InterPro" id="IPR056090">
    <property type="entry name" value="DUF7673"/>
</dbReference>
<evidence type="ECO:0000259" key="1">
    <source>
        <dbReference type="Pfam" id="PF24720"/>
    </source>
</evidence>
<feature type="domain" description="DUF7673" evidence="1">
    <location>
        <begin position="16"/>
        <end position="106"/>
    </location>
</feature>
<evidence type="ECO:0000313" key="3">
    <source>
        <dbReference type="Proteomes" id="UP000515240"/>
    </source>
</evidence>
<organism evidence="2 3">
    <name type="scientific">Comamonas piscis</name>
    <dbReference type="NCBI Taxonomy" id="1562974"/>
    <lineage>
        <taxon>Bacteria</taxon>
        <taxon>Pseudomonadati</taxon>
        <taxon>Pseudomonadota</taxon>
        <taxon>Betaproteobacteria</taxon>
        <taxon>Burkholderiales</taxon>
        <taxon>Comamonadaceae</taxon>
        <taxon>Comamonas</taxon>
    </lineage>
</organism>
<dbReference type="EMBL" id="CP058554">
    <property type="protein sequence ID" value="QMV75003.1"/>
    <property type="molecule type" value="Genomic_DNA"/>
</dbReference>
<sequence>MTEVTQIEYTQEEQHAALVHFFNLASGHCHSGARVAAGILLGLYNGPRFPFDLTDLRLLDQRHFGMAMALLDMDRRPVMEVHALLDLLYGRNDFGARFEHLAHLWKMKGRCKKEWLQPVERIGELQMGGAA</sequence>